<proteinExistence type="predicted"/>
<dbReference type="STRING" id="1544798.LH29_10895"/>
<keyword evidence="2" id="KW-1185">Reference proteome</keyword>
<dbReference type="Proteomes" id="UP000032544">
    <property type="component" value="Unassembled WGS sequence"/>
</dbReference>
<name>A0A0D8J9M7_9BACT</name>
<accession>A0A0D8J9M7</accession>
<comment type="caution">
    <text evidence="1">The sequence shown here is derived from an EMBL/GenBank/DDBJ whole genome shotgun (WGS) entry which is preliminary data.</text>
</comment>
<reference evidence="1 2" key="1">
    <citation type="submission" date="2014-09" db="EMBL/GenBank/DDBJ databases">
        <title>Draft Genome Sequence of Draconibacterium sp. JN14CK-3.</title>
        <authorList>
            <person name="Dong C."/>
            <person name="Lai Q."/>
            <person name="Shao Z."/>
        </authorList>
    </citation>
    <scope>NUCLEOTIDE SEQUENCE [LARGE SCALE GENOMIC DNA]</scope>
    <source>
        <strain evidence="1 2">JN14CK-3</strain>
    </source>
</reference>
<sequence length="60" mass="7454">MRYIQIDLFLMEQKRKRITLPHSKNKITRHIAYLFFEKNETLPDDKQNLDNTFDKNWNLE</sequence>
<dbReference type="EMBL" id="JRHC01000002">
    <property type="protein sequence ID" value="KJF43617.1"/>
    <property type="molecule type" value="Genomic_DNA"/>
</dbReference>
<protein>
    <submittedName>
        <fullName evidence="1">Uncharacterized protein</fullName>
    </submittedName>
</protein>
<gene>
    <name evidence="1" type="ORF">LH29_10895</name>
</gene>
<organism evidence="1 2">
    <name type="scientific">Draconibacterium sediminis</name>
    <dbReference type="NCBI Taxonomy" id="1544798"/>
    <lineage>
        <taxon>Bacteria</taxon>
        <taxon>Pseudomonadati</taxon>
        <taxon>Bacteroidota</taxon>
        <taxon>Bacteroidia</taxon>
        <taxon>Marinilabiliales</taxon>
        <taxon>Prolixibacteraceae</taxon>
        <taxon>Draconibacterium</taxon>
    </lineage>
</organism>
<dbReference type="AlphaFoldDB" id="A0A0D8J9M7"/>
<evidence type="ECO:0000313" key="2">
    <source>
        <dbReference type="Proteomes" id="UP000032544"/>
    </source>
</evidence>
<evidence type="ECO:0000313" key="1">
    <source>
        <dbReference type="EMBL" id="KJF43617.1"/>
    </source>
</evidence>